<proteinExistence type="predicted"/>
<gene>
    <name evidence="2" type="ORF">CGLO_06912</name>
</gene>
<feature type="compositionally biased region" description="Polar residues" evidence="1">
    <location>
        <begin position="106"/>
        <end position="117"/>
    </location>
</feature>
<accession>T0KKI6</accession>
<sequence>MLVKVEAIGMRGRRDGQIVVNVVDVVEGMQIDGVGQPHVFVGAAWNERARGVGDVDGAILAEMDGDCRTIGPPGMEAEMKTWEVSSVGVPTELNGRDQLLNSHYINMSQSSNQNPPGQTLLDVIGSNNDHAQTTEGHEQKTEADSQSSN</sequence>
<dbReference type="Proteomes" id="UP000015530">
    <property type="component" value="Unassembled WGS sequence"/>
</dbReference>
<dbReference type="HOGENOM" id="CLU_1749506_0_0_1"/>
<reference evidence="3" key="1">
    <citation type="journal article" date="2013" name="Mol. Plant Microbe Interact.">
        <title>Global aspects of pacC regulation of pathogenicity genes in Colletotrichum gloeosporioides as revealed by transcriptome analysis.</title>
        <authorList>
            <person name="Alkan N."/>
            <person name="Meng X."/>
            <person name="Friedlander G."/>
            <person name="Reuveni E."/>
            <person name="Sukno S."/>
            <person name="Sherman A."/>
            <person name="Thon M."/>
            <person name="Fluhr R."/>
            <person name="Prusky D."/>
        </authorList>
    </citation>
    <scope>NUCLEOTIDE SEQUENCE [LARGE SCALE GENOMIC DNA]</scope>
    <source>
        <strain evidence="3">Cg-14</strain>
    </source>
</reference>
<protein>
    <submittedName>
        <fullName evidence="2">Uncharacterized protein</fullName>
    </submittedName>
</protein>
<dbReference type="AlphaFoldDB" id="T0KKI6"/>
<dbReference type="OrthoDB" id="4830389at2759"/>
<organism evidence="2 3">
    <name type="scientific">Colletotrichum gloeosporioides (strain Cg-14)</name>
    <name type="common">Anthracnose fungus</name>
    <name type="synonym">Glomerella cingulata</name>
    <dbReference type="NCBI Taxonomy" id="1237896"/>
    <lineage>
        <taxon>Eukaryota</taxon>
        <taxon>Fungi</taxon>
        <taxon>Dikarya</taxon>
        <taxon>Ascomycota</taxon>
        <taxon>Pezizomycotina</taxon>
        <taxon>Sordariomycetes</taxon>
        <taxon>Hypocreomycetidae</taxon>
        <taxon>Glomerellales</taxon>
        <taxon>Glomerellaceae</taxon>
        <taxon>Colletotrichum</taxon>
        <taxon>Colletotrichum gloeosporioides species complex</taxon>
    </lineage>
</organism>
<evidence type="ECO:0000256" key="1">
    <source>
        <dbReference type="SAM" id="MobiDB-lite"/>
    </source>
</evidence>
<evidence type="ECO:0000313" key="2">
    <source>
        <dbReference type="EMBL" id="EQB53383.1"/>
    </source>
</evidence>
<dbReference type="EMBL" id="AMYD01001381">
    <property type="protein sequence ID" value="EQB53383.1"/>
    <property type="molecule type" value="Genomic_DNA"/>
</dbReference>
<name>T0KKI6_COLGC</name>
<comment type="caution">
    <text evidence="2">The sequence shown here is derived from an EMBL/GenBank/DDBJ whole genome shotgun (WGS) entry which is preliminary data.</text>
</comment>
<feature type="region of interest" description="Disordered" evidence="1">
    <location>
        <begin position="106"/>
        <end position="149"/>
    </location>
</feature>
<feature type="compositionally biased region" description="Polar residues" evidence="1">
    <location>
        <begin position="125"/>
        <end position="134"/>
    </location>
</feature>
<evidence type="ECO:0000313" key="3">
    <source>
        <dbReference type="Proteomes" id="UP000015530"/>
    </source>
</evidence>